<feature type="compositionally biased region" description="Acidic residues" evidence="4">
    <location>
        <begin position="1157"/>
        <end position="1168"/>
    </location>
</feature>
<dbReference type="SMART" id="SM00248">
    <property type="entry name" value="ANK"/>
    <property type="match status" value="9"/>
</dbReference>
<dbReference type="Gene3D" id="1.25.40.20">
    <property type="entry name" value="Ankyrin repeat-containing domain"/>
    <property type="match status" value="3"/>
</dbReference>
<comment type="caution">
    <text evidence="5">The sequence shown here is derived from an EMBL/GenBank/DDBJ whole genome shotgun (WGS) entry which is preliminary data.</text>
</comment>
<dbReference type="PANTHER" id="PTHR24198:SF165">
    <property type="entry name" value="ANKYRIN REPEAT-CONTAINING PROTEIN-RELATED"/>
    <property type="match status" value="1"/>
</dbReference>
<keyword evidence="1" id="KW-0677">Repeat</keyword>
<feature type="region of interest" description="Disordered" evidence="4">
    <location>
        <begin position="1148"/>
        <end position="1168"/>
    </location>
</feature>
<evidence type="ECO:0000313" key="6">
    <source>
        <dbReference type="Proteomes" id="UP000251714"/>
    </source>
</evidence>
<dbReference type="SUPFAM" id="SSF48403">
    <property type="entry name" value="Ankyrin repeat"/>
    <property type="match status" value="2"/>
</dbReference>
<feature type="repeat" description="ANK" evidence="3">
    <location>
        <begin position="988"/>
        <end position="1020"/>
    </location>
</feature>
<dbReference type="Pfam" id="PF00023">
    <property type="entry name" value="Ank"/>
    <property type="match status" value="1"/>
</dbReference>
<dbReference type="Proteomes" id="UP000251714">
    <property type="component" value="Unassembled WGS sequence"/>
</dbReference>
<dbReference type="PROSITE" id="PS50297">
    <property type="entry name" value="ANK_REP_REGION"/>
    <property type="match status" value="3"/>
</dbReference>
<dbReference type="InterPro" id="IPR002110">
    <property type="entry name" value="Ankyrin_rpt"/>
</dbReference>
<feature type="repeat" description="ANK" evidence="3">
    <location>
        <begin position="1023"/>
        <end position="1048"/>
    </location>
</feature>
<feature type="repeat" description="ANK" evidence="3">
    <location>
        <begin position="917"/>
        <end position="949"/>
    </location>
</feature>
<organism evidence="5 6">
    <name type="scientific">Gibberella intermedia</name>
    <name type="common">Bulb rot disease fungus</name>
    <name type="synonym">Fusarium proliferatum</name>
    <dbReference type="NCBI Taxonomy" id="948311"/>
    <lineage>
        <taxon>Eukaryota</taxon>
        <taxon>Fungi</taxon>
        <taxon>Dikarya</taxon>
        <taxon>Ascomycota</taxon>
        <taxon>Pezizomycotina</taxon>
        <taxon>Sordariomycetes</taxon>
        <taxon>Hypocreomycetidae</taxon>
        <taxon>Hypocreales</taxon>
        <taxon>Nectriaceae</taxon>
        <taxon>Fusarium</taxon>
        <taxon>Fusarium fujikuroi species complex</taxon>
    </lineage>
</organism>
<dbReference type="InterPro" id="IPR036770">
    <property type="entry name" value="Ankyrin_rpt-contain_sf"/>
</dbReference>
<dbReference type="PROSITE" id="PS50088">
    <property type="entry name" value="ANK_REPEAT"/>
    <property type="match status" value="3"/>
</dbReference>
<dbReference type="EMBL" id="PKMI01000027">
    <property type="protein sequence ID" value="RBA14651.1"/>
    <property type="molecule type" value="Genomic_DNA"/>
</dbReference>
<keyword evidence="2 3" id="KW-0040">ANK repeat</keyword>
<accession>A0A365N1G9</accession>
<evidence type="ECO:0000313" key="5">
    <source>
        <dbReference type="EMBL" id="RBA14651.1"/>
    </source>
</evidence>
<gene>
    <name evidence="5" type="ORF">FPRO05_13462</name>
</gene>
<evidence type="ECO:0000256" key="4">
    <source>
        <dbReference type="SAM" id="MobiDB-lite"/>
    </source>
</evidence>
<sequence>MLKSKGLHVSKGQLECKLKNWNFSKNIDKETWQYIDRKIRKRKDEGKDSDVIRDGKRLKKVKVTKETNRHRESNIFARFKTPPPSPTSLQLCICTPPALPMTFEWPSSLPWLRLRDAWNDTTSVTISNDMIIQQNDESHHIVSSLITILAPRDKDVKSTSLSKLISGISNVMPEWYPEEHVRIAQNLLTGPASHSSTECFKVMVYMMSNSMVTDWRFPVLFDLIRTGKIELPAHFRKLRKESPTIQSFLENAFQFEINKATSGNRKTDAPRLEILTSLLELGVDPDYPCYIEKRSWMNLCTPIQEATRAGCLELIQLLLRFQARVDRTHVSDKRDAFVNLALHAPCSNSQKLRILAVLFGNGFLNKDEMVRAAIELHDEEAILSILNCDIDVTNYESSWLHAEGRRRRHSSVSYIASPSVLMMAVLAGGRIANLMLDQLFLTGQPSPSALADAYIAAAYGGHHDIILRLDAMHTSEVVCNIEGITPLQAVAVGGDPAVCKHILERHGGSTASLIFVAAILGNVEIVQLLIEYGGDPNALISTHDIQLYDYFNISQRRDEDSTILNLSKNSKFIQHHYGHPTPVLSMLMYSVPDFDLLEPSVLKLIENGATISHGEMATFSRLCVHTCLKAALNAGGNANDVDENGDTLLQYALSNDFTEEEDDGYLSKVEDKALDRLLTVELLIKAGAKLTGGEVVRAIYLQELPLILLLLQNGGTLDDVDDSGRGCLEAEIEAKNDEDLQEILEAQGLPIDAGPFCASIQQGDWALVGRPFERAHSQTSCHLLEGTAVGLAARAGQLDILEKLLARFNEPSVLCSAVLPAFIMRQYVTPFIADDYWCHVGFWRAPTDALDYTLGSPLSVAALGTDTSGFGELLRRGCKMDTITWAIIAEKEDTSDYLQLLEEFSCGLGIATEHDKKLETALCKAITEGQSDLAQYLVEVGADVNDYDIFTRGRKSPLQCAMKVGLIEVAVYLLGKKANINAPPAFEQGATALQFTAIGGHIALARQLIELGARINARGSGKHGRSALEGAAEHGRLDMLALLVHHGAVTTDPGRQQLINSVAFAQQRAHITAADWLKKNCAWCDEDQRQLEFVNADADYPVGECIWAYCCDEYHDSDTQCVYHYTEKQRQIHYDYCERCEEIRYDRDDGSESNLSSEDEEVDSEWVENDQKTAKSLDVMEQSFWLLLGLLALSTGSGANGPCETSLGSSTFDVIRTSTTTRNQTITITDKIIIQTVPLNITKSKARPTWLPVTDKTISTVGITTTIRAIFTKLVTVTANPEDKIATITVTKPSFVNRTETMTKTKTKRNTITTTTYFATTIGRRPGFTAIRDNMERISSEFEDKTSTVGLDAKLFSHTLSVICTDNMPIKKTVTTTTSFGTQSPTLLKPSIATCTVTVWTTINETQYPPGLASTVTTTIYPIQTAVINATKTVTVDEKVTLERQIPQETHYQVCDAGSSNYLSWGPGDNPSDKRMIKEFSRQNHEINPTEIKASNAIACCNECMKRKYCRISFWGRPPGAKREVPHSCYMYLTINIRQCMDGAQPLYARYLANWQVLDPITAPWFTFSNGPCGQLKFGGVKDDKWHKPMKHDGFDIWNRMDDEGAP</sequence>
<dbReference type="Pfam" id="PF12796">
    <property type="entry name" value="Ank_2"/>
    <property type="match status" value="1"/>
</dbReference>
<evidence type="ECO:0000256" key="3">
    <source>
        <dbReference type="PROSITE-ProRule" id="PRU00023"/>
    </source>
</evidence>
<dbReference type="PANTHER" id="PTHR24198">
    <property type="entry name" value="ANKYRIN REPEAT AND PROTEIN KINASE DOMAIN-CONTAINING PROTEIN"/>
    <property type="match status" value="1"/>
</dbReference>
<name>A0A365N1G9_GIBIN</name>
<evidence type="ECO:0000256" key="1">
    <source>
        <dbReference type="ARBA" id="ARBA00022737"/>
    </source>
</evidence>
<protein>
    <submittedName>
        <fullName evidence="5">Uncharacterized protein</fullName>
    </submittedName>
</protein>
<reference evidence="5 6" key="1">
    <citation type="submission" date="2017-12" db="EMBL/GenBank/DDBJ databases">
        <title>Genome sequence of the mycotoxigenic crop pathogen Fusarium proliferatum, strain ITEM 2341 from Date Palm.</title>
        <authorList>
            <person name="Almiman B.F."/>
            <person name="Shittu T.A."/>
            <person name="Muthumeenakshi S."/>
            <person name="Baroncelli R."/>
            <person name="Sreenivasaprasada S."/>
        </authorList>
    </citation>
    <scope>NUCLEOTIDE SEQUENCE [LARGE SCALE GENOMIC DNA]</scope>
    <source>
        <strain evidence="5 6">ITEM 2341</strain>
    </source>
</reference>
<proteinExistence type="predicted"/>
<evidence type="ECO:0000256" key="2">
    <source>
        <dbReference type="ARBA" id="ARBA00023043"/>
    </source>
</evidence>